<dbReference type="InterPro" id="IPR021471">
    <property type="entry name" value="DUF3124"/>
</dbReference>
<dbReference type="OrthoDB" id="283474at2"/>
<evidence type="ECO:0000313" key="1">
    <source>
        <dbReference type="EMBL" id="SDI03990.1"/>
    </source>
</evidence>
<organism evidence="1 2">
    <name type="scientific">Winogradskyella thalassocola</name>
    <dbReference type="NCBI Taxonomy" id="262004"/>
    <lineage>
        <taxon>Bacteria</taxon>
        <taxon>Pseudomonadati</taxon>
        <taxon>Bacteroidota</taxon>
        <taxon>Flavobacteriia</taxon>
        <taxon>Flavobacteriales</taxon>
        <taxon>Flavobacteriaceae</taxon>
        <taxon>Winogradskyella</taxon>
    </lineage>
</organism>
<gene>
    <name evidence="1" type="ORF">SAMN04489796_106182</name>
</gene>
<sequence length="169" mass="19152">MKRIIVLFIVLYGFYSCNEGLNDDGYEKINWSARQANLKLTDSLESGKSYLSVYSQIYSYSQHKMYNLTAMISIRNTSANDTLYLSKIDYFDTHGALLKTYFEKPVYLTPMETLDIVINEVDIAGGTGGNFIFDWQTPKNSPEPIFEGVMTSTSGQQGLSFLTQAKRID</sequence>
<evidence type="ECO:0000313" key="2">
    <source>
        <dbReference type="Proteomes" id="UP000199492"/>
    </source>
</evidence>
<keyword evidence="2" id="KW-1185">Reference proteome</keyword>
<dbReference type="Proteomes" id="UP000199492">
    <property type="component" value="Unassembled WGS sequence"/>
</dbReference>
<dbReference type="PROSITE" id="PS51257">
    <property type="entry name" value="PROKAR_LIPOPROTEIN"/>
    <property type="match status" value="1"/>
</dbReference>
<name>A0A1G8HBX5_9FLAO</name>
<dbReference type="AlphaFoldDB" id="A0A1G8HBX5"/>
<reference evidence="2" key="1">
    <citation type="submission" date="2016-10" db="EMBL/GenBank/DDBJ databases">
        <authorList>
            <person name="Varghese N."/>
            <person name="Submissions S."/>
        </authorList>
    </citation>
    <scope>NUCLEOTIDE SEQUENCE [LARGE SCALE GENOMIC DNA]</scope>
    <source>
        <strain evidence="2">DSM 15363</strain>
    </source>
</reference>
<dbReference type="Pfam" id="PF11322">
    <property type="entry name" value="DUF3124"/>
    <property type="match status" value="1"/>
</dbReference>
<dbReference type="STRING" id="262004.SAMN04489796_106182"/>
<dbReference type="RefSeq" id="WP_092469217.1">
    <property type="nucleotide sequence ID" value="NZ_FNCZ01000006.1"/>
</dbReference>
<protein>
    <recommendedName>
        <fullName evidence="3">DUF3124 domain-containing protein</fullName>
    </recommendedName>
</protein>
<evidence type="ECO:0008006" key="3">
    <source>
        <dbReference type="Google" id="ProtNLM"/>
    </source>
</evidence>
<accession>A0A1G8HBX5</accession>
<dbReference type="EMBL" id="FNCZ01000006">
    <property type="protein sequence ID" value="SDI03990.1"/>
    <property type="molecule type" value="Genomic_DNA"/>
</dbReference>
<proteinExistence type="predicted"/>